<dbReference type="Proteomes" id="UP000092093">
    <property type="component" value="Unassembled WGS sequence"/>
</dbReference>
<dbReference type="AlphaFoldDB" id="A0A1B7X6P6"/>
<name>A0A1B7X6P6_APHFL</name>
<accession>A0A1B7X6P6</accession>
<dbReference type="EMBL" id="LJOW01000010">
    <property type="protein sequence ID" value="OBQ45024.1"/>
    <property type="molecule type" value="Genomic_DNA"/>
</dbReference>
<proteinExistence type="predicted"/>
<organism evidence="1 2">
    <name type="scientific">Aphanizomenon flos-aquae WA102</name>
    <dbReference type="NCBI Taxonomy" id="1710896"/>
    <lineage>
        <taxon>Bacteria</taxon>
        <taxon>Bacillati</taxon>
        <taxon>Cyanobacteriota</taxon>
        <taxon>Cyanophyceae</taxon>
        <taxon>Nostocales</taxon>
        <taxon>Aphanizomenonaceae</taxon>
        <taxon>Aphanizomenon</taxon>
    </lineage>
</organism>
<reference evidence="1 2" key="1">
    <citation type="submission" date="2015-09" db="EMBL/GenBank/DDBJ databases">
        <title>Aphanizomenon flos-aquae WA102.</title>
        <authorList>
            <person name="Driscoll C."/>
        </authorList>
    </citation>
    <scope>NUCLEOTIDE SEQUENCE [LARGE SCALE GENOMIC DNA]</scope>
    <source>
        <strain evidence="1">WA102</strain>
    </source>
</reference>
<evidence type="ECO:0000313" key="1">
    <source>
        <dbReference type="EMBL" id="OBQ45024.1"/>
    </source>
</evidence>
<gene>
    <name evidence="1" type="ORF">AN484_03930</name>
</gene>
<sequence length="201" mass="23173">MNDIKRIDTNAYVTVQGQYAVVNEGSGYAIINTHTKQVIARNISSFLDCLKTLEYIFSNAESQNSDQIQNSAFISEPNTPPKSVQENINYEPKKLDELDFALVRSLASYFEEMNGKIRHYRKDHNASEEEADVIGSYYLKTAGIVRGVKTEKDLVELIEYIENLKEKVSIYKHESYKYRWSTSLENNVLAKLKKIMDRLKN</sequence>
<evidence type="ECO:0000313" key="2">
    <source>
        <dbReference type="Proteomes" id="UP000092093"/>
    </source>
</evidence>
<dbReference type="PATRIC" id="fig|1710896.3.peg.1315"/>
<protein>
    <submittedName>
        <fullName evidence="1">Uncharacterized protein</fullName>
    </submittedName>
</protein>
<comment type="caution">
    <text evidence="1">The sequence shown here is derived from an EMBL/GenBank/DDBJ whole genome shotgun (WGS) entry which is preliminary data.</text>
</comment>